<evidence type="ECO:0000313" key="4">
    <source>
        <dbReference type="Proteomes" id="UP000429595"/>
    </source>
</evidence>
<dbReference type="InterPro" id="IPR012914">
    <property type="entry name" value="PucR_dom"/>
</dbReference>
<gene>
    <name evidence="3" type="ORF">F9802_13730</name>
</gene>
<name>A0A6I1FDE0_9BACI</name>
<proteinExistence type="predicted"/>
<sequence>MKNEIKLSVQEVLENEHFQKAEIVAGKSGTHRTVKWVHVMEISDVSNLLNGDELILSTGVGWKEGKKTLLSLVQQLIDCRGAGLCIELGKYMSEIPFEIIQLADRHDFPIIVFYEEVRFVDITESVHTLIIKKQYQMITDLEDYSRRLNEVLLETDTKDKILEMMYEQIDMPVIYFPKEGHAEVISNKAKKENQQILQSINENRLETGGSIARQEIHVWNQSFAELMIISEEGTMTEFETLILDRTVTALAQVILRELWTEERRRSKEADWIQEWLKGEHSEEQISRFLINLEPDLKPKTAAVFLLHAKQLDKDSSNITYLKMLMRSVFQEHGFFLLSAALKKEIVFILLDKRNKSDCKQRIKAGIEQILRSEYLKNKPVFHNQISVGTIVDKLTEVKTSYEKAKIASVIRENVPSERTSYFYNDLHIYRLIYAAQEKGILDEFIADYLHPVLAFDKLHNAKLMNTLKIYLQCNGSKKEAAERLYIVRQTLYHRLDKLYELLGEDFMEPSKRQAIEFAMCAYEYVERNK</sequence>
<evidence type="ECO:0000313" key="3">
    <source>
        <dbReference type="EMBL" id="KAB7705592.1"/>
    </source>
</evidence>
<feature type="domain" description="Purine catabolism PurC-like" evidence="1">
    <location>
        <begin position="11"/>
        <end position="130"/>
    </location>
</feature>
<feature type="domain" description="PucR C-terminal helix-turn-helix" evidence="2">
    <location>
        <begin position="463"/>
        <end position="519"/>
    </location>
</feature>
<comment type="caution">
    <text evidence="3">The sequence shown here is derived from an EMBL/GenBank/DDBJ whole genome shotgun (WGS) entry which is preliminary data.</text>
</comment>
<dbReference type="Pfam" id="PF13556">
    <property type="entry name" value="HTH_30"/>
    <property type="match status" value="1"/>
</dbReference>
<accession>A0A6I1FDE0</accession>
<dbReference type="InterPro" id="IPR025736">
    <property type="entry name" value="PucR_C-HTH_dom"/>
</dbReference>
<dbReference type="Gene3D" id="1.10.10.2840">
    <property type="entry name" value="PucR C-terminal helix-turn-helix domain"/>
    <property type="match status" value="1"/>
</dbReference>
<dbReference type="InterPro" id="IPR042070">
    <property type="entry name" value="PucR_C-HTH_sf"/>
</dbReference>
<dbReference type="AlphaFoldDB" id="A0A6I1FDE0"/>
<dbReference type="EMBL" id="WEIO01000008">
    <property type="protein sequence ID" value="KAB7705592.1"/>
    <property type="molecule type" value="Genomic_DNA"/>
</dbReference>
<dbReference type="RefSeq" id="WP_152152909.1">
    <property type="nucleotide sequence ID" value="NZ_WEIO01000008.1"/>
</dbReference>
<dbReference type="Proteomes" id="UP000429595">
    <property type="component" value="Unassembled WGS sequence"/>
</dbReference>
<organism evidence="3 4">
    <name type="scientific">Bacillus aerolatus</name>
    <dbReference type="NCBI Taxonomy" id="2653354"/>
    <lineage>
        <taxon>Bacteria</taxon>
        <taxon>Bacillati</taxon>
        <taxon>Bacillota</taxon>
        <taxon>Bacilli</taxon>
        <taxon>Bacillales</taxon>
        <taxon>Bacillaceae</taxon>
        <taxon>Bacillus</taxon>
    </lineage>
</organism>
<keyword evidence="4" id="KW-1185">Reference proteome</keyword>
<reference evidence="3 4" key="1">
    <citation type="submission" date="2019-10" db="EMBL/GenBank/DDBJ databases">
        <title>Bacillus aerolatum sp. nov., isolated from bioaerosol of sport playgrounds.</title>
        <authorList>
            <person name="Chen P."/>
            <person name="Zhang G."/>
        </authorList>
    </citation>
    <scope>NUCLEOTIDE SEQUENCE [LARGE SCALE GENOMIC DNA]</scope>
    <source>
        <strain evidence="3 4">CX253</strain>
    </source>
</reference>
<dbReference type="InterPro" id="IPR051448">
    <property type="entry name" value="CdaR-like_regulators"/>
</dbReference>
<evidence type="ECO:0000259" key="2">
    <source>
        <dbReference type="Pfam" id="PF13556"/>
    </source>
</evidence>
<protein>
    <submittedName>
        <fullName evidence="3">PucR family transcriptional regulator</fullName>
    </submittedName>
</protein>
<dbReference type="PANTHER" id="PTHR33744:SF1">
    <property type="entry name" value="DNA-BINDING TRANSCRIPTIONAL ACTIVATOR ADER"/>
    <property type="match status" value="1"/>
</dbReference>
<evidence type="ECO:0000259" key="1">
    <source>
        <dbReference type="Pfam" id="PF07905"/>
    </source>
</evidence>
<dbReference type="PANTHER" id="PTHR33744">
    <property type="entry name" value="CARBOHYDRATE DIACID REGULATOR"/>
    <property type="match status" value="1"/>
</dbReference>
<dbReference type="Pfam" id="PF07905">
    <property type="entry name" value="PucR"/>
    <property type="match status" value="1"/>
</dbReference>